<dbReference type="InterPro" id="IPR036390">
    <property type="entry name" value="WH_DNA-bd_sf"/>
</dbReference>
<dbReference type="InterPro" id="IPR036388">
    <property type="entry name" value="WH-like_DNA-bd_sf"/>
</dbReference>
<dbReference type="RefSeq" id="WP_119720971.1">
    <property type="nucleotide sequence ID" value="NZ_AP011528.1"/>
</dbReference>
<sequence>MFFELISKKHALNILQEINYQEEVSFGELKNTIGINQSNLSKLLSEFVKYDIIDRIERKEGNQTKVFYCSTVITEKLLYAYDEFITIENLCIIKKEAFENYFTDDIFENIKTIPETQRYMISPIKPEYVITDDLLGKIYIKIQPTSTSGDKLIVSEAFGVIEGDGITTFTTEIDDLSNGNHVYIFCGSDLKNGVFKQVYLIPIWEIRNTALSKEELTKWEVKSKQEVYDRLIEYKKDLAYIGTISIPGQTVDYCVDEITMCLYAISNDKRPKLLGKLLKNDEGGEFACSLDIGDKHLRFDSNYAKDKEKSIE</sequence>
<protein>
    <submittedName>
        <fullName evidence="1">Uncharacterized protein</fullName>
    </submittedName>
</protein>
<gene>
    <name evidence="1" type="ORF">MMOS7_10320</name>
</gene>
<organism evidence="1 2">
    <name type="scientific">Methanococcus maripaludis OS7</name>
    <dbReference type="NCBI Taxonomy" id="637915"/>
    <lineage>
        <taxon>Archaea</taxon>
        <taxon>Methanobacteriati</taxon>
        <taxon>Methanobacteriota</taxon>
        <taxon>Methanomada group</taxon>
        <taxon>Methanococci</taxon>
        <taxon>Methanococcales</taxon>
        <taxon>Methanococcaceae</taxon>
        <taxon>Methanococcus</taxon>
    </lineage>
</organism>
<reference evidence="1 2" key="1">
    <citation type="submission" date="2009-06" db="EMBL/GenBank/DDBJ databases">
        <title>Molecular Evidence for Microbiologically Influenced Corrosion from genome of Methanogen.</title>
        <authorList>
            <person name="Ito N."/>
            <person name="Tsurumaru H."/>
            <person name="Shimizu A."/>
            <person name="Harada T."/>
            <person name="Hosoyama A."/>
            <person name="Horikawa H."/>
            <person name="Wakai S."/>
            <person name="Sasaki K."/>
            <person name="Nishijima K."/>
            <person name="Ataku H."/>
            <person name="Yamazaki J."/>
            <person name="Mise M."/>
            <person name="Yamazaki S."/>
            <person name="Tanikawa S."/>
            <person name="Harayama S."/>
            <person name="Fujita N."/>
        </authorList>
    </citation>
    <scope>NUCLEOTIDE SEQUENCE [LARGE SCALE GENOMIC DNA]</scope>
    <source>
        <strain evidence="2">OS7 ( NBRC 103642)</strain>
    </source>
</reference>
<dbReference type="Gene3D" id="1.10.10.10">
    <property type="entry name" value="Winged helix-like DNA-binding domain superfamily/Winged helix DNA-binding domain"/>
    <property type="match status" value="1"/>
</dbReference>
<dbReference type="AlphaFoldDB" id="A0A2Z5PK65"/>
<dbReference type="KEGG" id="mmao:MMOS7_10320"/>
<evidence type="ECO:0000313" key="2">
    <source>
        <dbReference type="Proteomes" id="UP000263689"/>
    </source>
</evidence>
<accession>A0A2Z5PK65</accession>
<name>A0A2Z5PK65_METMI</name>
<proteinExistence type="predicted"/>
<dbReference type="GeneID" id="37875516"/>
<dbReference type="EMBL" id="AP011528">
    <property type="protein sequence ID" value="BAP63118.1"/>
    <property type="molecule type" value="Genomic_DNA"/>
</dbReference>
<evidence type="ECO:0000313" key="1">
    <source>
        <dbReference type="EMBL" id="BAP63118.1"/>
    </source>
</evidence>
<dbReference type="SUPFAM" id="SSF46785">
    <property type="entry name" value="Winged helix' DNA-binding domain"/>
    <property type="match status" value="1"/>
</dbReference>
<dbReference type="Proteomes" id="UP000263689">
    <property type="component" value="Chromosome"/>
</dbReference>